<proteinExistence type="predicted"/>
<gene>
    <name evidence="1" type="ORF">F383_34292</name>
</gene>
<dbReference type="AlphaFoldDB" id="A0A0B0N441"/>
<protein>
    <submittedName>
        <fullName evidence="1">Potassium voltage-gated channel subfamily S member 1</fullName>
    </submittedName>
</protein>
<comment type="caution">
    <text evidence="1">The sequence shown here is derived from an EMBL/GenBank/DDBJ whole genome shotgun (WGS) entry which is preliminary data.</text>
</comment>
<accession>A0A0B0N441</accession>
<name>A0A0B0N441_GOSAR</name>
<reference evidence="2" key="1">
    <citation type="submission" date="2014-09" db="EMBL/GenBank/DDBJ databases">
        <authorList>
            <person name="Mudge J."/>
            <person name="Ramaraj T."/>
            <person name="Lindquist I.E."/>
            <person name="Bharti A.K."/>
            <person name="Sundararajan A."/>
            <person name="Cameron C.T."/>
            <person name="Woodward J.E."/>
            <person name="May G.D."/>
            <person name="Brubaker C."/>
            <person name="Broadhvest J."/>
            <person name="Wilkins T.A."/>
        </authorList>
    </citation>
    <scope>NUCLEOTIDE SEQUENCE</scope>
    <source>
        <strain evidence="2">cv. AKA8401</strain>
    </source>
</reference>
<keyword evidence="2" id="KW-1185">Reference proteome</keyword>
<evidence type="ECO:0000313" key="1">
    <source>
        <dbReference type="EMBL" id="KHG07585.1"/>
    </source>
</evidence>
<dbReference type="Proteomes" id="UP000032142">
    <property type="component" value="Unassembled WGS sequence"/>
</dbReference>
<evidence type="ECO:0000313" key="2">
    <source>
        <dbReference type="Proteomes" id="UP000032142"/>
    </source>
</evidence>
<organism evidence="1 2">
    <name type="scientific">Gossypium arboreum</name>
    <name type="common">Tree cotton</name>
    <name type="synonym">Gossypium nanking</name>
    <dbReference type="NCBI Taxonomy" id="29729"/>
    <lineage>
        <taxon>Eukaryota</taxon>
        <taxon>Viridiplantae</taxon>
        <taxon>Streptophyta</taxon>
        <taxon>Embryophyta</taxon>
        <taxon>Tracheophyta</taxon>
        <taxon>Spermatophyta</taxon>
        <taxon>Magnoliopsida</taxon>
        <taxon>eudicotyledons</taxon>
        <taxon>Gunneridae</taxon>
        <taxon>Pentapetalae</taxon>
        <taxon>rosids</taxon>
        <taxon>malvids</taxon>
        <taxon>Malvales</taxon>
        <taxon>Malvaceae</taxon>
        <taxon>Malvoideae</taxon>
        <taxon>Gossypium</taxon>
    </lineage>
</organism>
<sequence length="122" mass="14190">MISIDTNLMFLWMTWIFQLHNRNHLKTKVISHFQRRKKKISNASDHISFTLFIDAATLLAENIRTVSLETSRSISSEVLIQQKSEMAIQESALNLYLTLCEVEGLTEDERYRALSKIPDHPK</sequence>
<dbReference type="EMBL" id="JRRC01477651">
    <property type="protein sequence ID" value="KHG07585.1"/>
    <property type="molecule type" value="Genomic_DNA"/>
</dbReference>